<dbReference type="EMBL" id="BAAFJT010000023">
    <property type="protein sequence ID" value="GAB0199610.1"/>
    <property type="molecule type" value="Genomic_DNA"/>
</dbReference>
<organism evidence="1 2">
    <name type="scientific">Grus japonensis</name>
    <name type="common">Japanese crane</name>
    <name type="synonym">Red-crowned crane</name>
    <dbReference type="NCBI Taxonomy" id="30415"/>
    <lineage>
        <taxon>Eukaryota</taxon>
        <taxon>Metazoa</taxon>
        <taxon>Chordata</taxon>
        <taxon>Craniata</taxon>
        <taxon>Vertebrata</taxon>
        <taxon>Euteleostomi</taxon>
        <taxon>Archelosauria</taxon>
        <taxon>Archosauria</taxon>
        <taxon>Dinosauria</taxon>
        <taxon>Saurischia</taxon>
        <taxon>Theropoda</taxon>
        <taxon>Coelurosauria</taxon>
        <taxon>Aves</taxon>
        <taxon>Neognathae</taxon>
        <taxon>Neoaves</taxon>
        <taxon>Gruiformes</taxon>
        <taxon>Gruidae</taxon>
        <taxon>Grus</taxon>
    </lineage>
</organism>
<comment type="caution">
    <text evidence="1">The sequence shown here is derived from an EMBL/GenBank/DDBJ whole genome shotgun (WGS) entry which is preliminary data.</text>
</comment>
<dbReference type="AlphaFoldDB" id="A0ABC9XPI5"/>
<evidence type="ECO:0000313" key="1">
    <source>
        <dbReference type="EMBL" id="GAB0199610.1"/>
    </source>
</evidence>
<keyword evidence="2" id="KW-1185">Reference proteome</keyword>
<reference evidence="1 2" key="1">
    <citation type="submission" date="2024-06" db="EMBL/GenBank/DDBJ databases">
        <title>The draft genome of Grus japonensis, version 3.</title>
        <authorList>
            <person name="Nabeshima K."/>
            <person name="Suzuki S."/>
            <person name="Onuma M."/>
        </authorList>
    </citation>
    <scope>NUCLEOTIDE SEQUENCE [LARGE SCALE GENOMIC DNA]</scope>
    <source>
        <strain evidence="1 2">451A</strain>
    </source>
</reference>
<proteinExistence type="predicted"/>
<protein>
    <submittedName>
        <fullName evidence="1">Uncharacterized protein</fullName>
    </submittedName>
</protein>
<sequence length="131" mass="14803">METNRLCDIHTSYGYTHFIIKAEERRGSDLLPVPSVALSNGGCASSFCHYFNQLYPLREAAFALEHGGKTELNRGQTKERHHQNYRLPSPLNVGNTFPRLLNSKVEQKEDTGGHTPFSVIFLAQGKKIIMR</sequence>
<evidence type="ECO:0000313" key="2">
    <source>
        <dbReference type="Proteomes" id="UP001623348"/>
    </source>
</evidence>
<name>A0ABC9XPI5_GRUJA</name>
<accession>A0ABC9XPI5</accession>
<dbReference type="Proteomes" id="UP001623348">
    <property type="component" value="Unassembled WGS sequence"/>
</dbReference>
<gene>
    <name evidence="1" type="ORF">GRJ2_002426400</name>
</gene>